<feature type="region of interest" description="Disordered" evidence="1">
    <location>
        <begin position="52"/>
        <end position="76"/>
    </location>
</feature>
<name>A0A3P1V331_9ACTO</name>
<keyword evidence="2" id="KW-0472">Membrane</keyword>
<dbReference type="RefSeq" id="WP_124934148.1">
    <property type="nucleotide sequence ID" value="NZ_RQZC01000015.1"/>
</dbReference>
<feature type="transmembrane region" description="Helical" evidence="2">
    <location>
        <begin position="25"/>
        <end position="44"/>
    </location>
</feature>
<dbReference type="EMBL" id="RQZC01000015">
    <property type="protein sequence ID" value="RRD28584.1"/>
    <property type="molecule type" value="Genomic_DNA"/>
</dbReference>
<comment type="caution">
    <text evidence="3">The sequence shown here is derived from an EMBL/GenBank/DDBJ whole genome shotgun (WGS) entry which is preliminary data.</text>
</comment>
<evidence type="ECO:0000256" key="1">
    <source>
        <dbReference type="SAM" id="MobiDB-lite"/>
    </source>
</evidence>
<organism evidence="3 4">
    <name type="scientific">Actinomyces bowdenii</name>
    <dbReference type="NCBI Taxonomy" id="131109"/>
    <lineage>
        <taxon>Bacteria</taxon>
        <taxon>Bacillati</taxon>
        <taxon>Actinomycetota</taxon>
        <taxon>Actinomycetes</taxon>
        <taxon>Actinomycetales</taxon>
        <taxon>Actinomycetaceae</taxon>
        <taxon>Actinomyces</taxon>
    </lineage>
</organism>
<feature type="region of interest" description="Disordered" evidence="1">
    <location>
        <begin position="1"/>
        <end position="23"/>
    </location>
</feature>
<evidence type="ECO:0000256" key="2">
    <source>
        <dbReference type="SAM" id="Phobius"/>
    </source>
</evidence>
<keyword evidence="2" id="KW-0812">Transmembrane</keyword>
<feature type="compositionally biased region" description="Polar residues" evidence="1">
    <location>
        <begin position="53"/>
        <end position="65"/>
    </location>
</feature>
<keyword evidence="2" id="KW-1133">Transmembrane helix</keyword>
<reference evidence="3 4" key="1">
    <citation type="submission" date="2018-11" db="EMBL/GenBank/DDBJ databases">
        <title>Genomes From Bacteria Associated with the Canine Oral Cavity: a Test Case for Automated Genome-Based Taxonomic Assignment.</title>
        <authorList>
            <person name="Coil D.A."/>
            <person name="Jospin G."/>
            <person name="Darling A.E."/>
            <person name="Wallis C."/>
            <person name="Davis I.J."/>
            <person name="Harris S."/>
            <person name="Eisen J.A."/>
            <person name="Holcombe L.J."/>
            <person name="O'Flynn C."/>
        </authorList>
    </citation>
    <scope>NUCLEOTIDE SEQUENCE [LARGE SCALE GENOMIC DNA]</scope>
    <source>
        <strain evidence="3 4">OH5050</strain>
    </source>
</reference>
<accession>A0A3P1V331</accession>
<protein>
    <submittedName>
        <fullName evidence="3">Uncharacterized protein</fullName>
    </submittedName>
</protein>
<gene>
    <name evidence="3" type="ORF">EII10_08855</name>
</gene>
<keyword evidence="4" id="KW-1185">Reference proteome</keyword>
<evidence type="ECO:0000313" key="3">
    <source>
        <dbReference type="EMBL" id="RRD28584.1"/>
    </source>
</evidence>
<proteinExistence type="predicted"/>
<sequence length="76" mass="8045">MTRQKPPMPDSDEKDEKRGGPTDELPLIAVGIILMILFLSCPGLTHHLARETSPVNENIGGSSSPGPDPQMGTAPP</sequence>
<dbReference type="AlphaFoldDB" id="A0A3P1V331"/>
<dbReference type="Proteomes" id="UP000271272">
    <property type="component" value="Unassembled WGS sequence"/>
</dbReference>
<evidence type="ECO:0000313" key="4">
    <source>
        <dbReference type="Proteomes" id="UP000271272"/>
    </source>
</evidence>